<keyword evidence="3" id="KW-1185">Reference proteome</keyword>
<comment type="caution">
    <text evidence="2">The sequence shown here is derived from an EMBL/GenBank/DDBJ whole genome shotgun (WGS) entry which is preliminary data.</text>
</comment>
<proteinExistence type="predicted"/>
<dbReference type="InterPro" id="IPR052509">
    <property type="entry name" value="Metal_resp_DNA-bind_regulator"/>
</dbReference>
<organism evidence="2 3">
    <name type="scientific">Flavilitoribacter nigricans (strain ATCC 23147 / DSM 23189 / NBRC 102662 / NCIMB 1420 / SS-2)</name>
    <name type="common">Lewinella nigricans</name>
    <dbReference type="NCBI Taxonomy" id="1122177"/>
    <lineage>
        <taxon>Bacteria</taxon>
        <taxon>Pseudomonadati</taxon>
        <taxon>Bacteroidota</taxon>
        <taxon>Saprospiria</taxon>
        <taxon>Saprospirales</taxon>
        <taxon>Lewinellaceae</taxon>
        <taxon>Flavilitoribacter</taxon>
    </lineage>
</organism>
<accession>A0A2D0N843</accession>
<gene>
    <name evidence="2" type="ORF">CRP01_21730</name>
</gene>
<dbReference type="Pfam" id="PF03551">
    <property type="entry name" value="PadR"/>
    <property type="match status" value="1"/>
</dbReference>
<dbReference type="PANTHER" id="PTHR33169">
    <property type="entry name" value="PADR-FAMILY TRANSCRIPTIONAL REGULATOR"/>
    <property type="match status" value="1"/>
</dbReference>
<dbReference type="RefSeq" id="WP_099152221.1">
    <property type="nucleotide sequence ID" value="NZ_PDUD01000025.1"/>
</dbReference>
<dbReference type="Proteomes" id="UP000223913">
    <property type="component" value="Unassembled WGS sequence"/>
</dbReference>
<dbReference type="EMBL" id="PDUD01000025">
    <property type="protein sequence ID" value="PHN04647.1"/>
    <property type="molecule type" value="Genomic_DNA"/>
</dbReference>
<dbReference type="Gene3D" id="1.10.10.10">
    <property type="entry name" value="Winged helix-like DNA-binding domain superfamily/Winged helix DNA-binding domain"/>
    <property type="match status" value="1"/>
</dbReference>
<dbReference type="InterPro" id="IPR005149">
    <property type="entry name" value="Tscrpt_reg_PadR_N"/>
</dbReference>
<protein>
    <submittedName>
        <fullName evidence="2">PadR family transcriptional regulator</fullName>
    </submittedName>
</protein>
<dbReference type="SUPFAM" id="SSF46785">
    <property type="entry name" value="Winged helix' DNA-binding domain"/>
    <property type="match status" value="1"/>
</dbReference>
<evidence type="ECO:0000313" key="3">
    <source>
        <dbReference type="Proteomes" id="UP000223913"/>
    </source>
</evidence>
<dbReference type="OrthoDB" id="9808017at2"/>
<reference evidence="2 3" key="1">
    <citation type="submission" date="2017-10" db="EMBL/GenBank/DDBJ databases">
        <title>The draft genome sequence of Lewinella nigricans NBRC 102662.</title>
        <authorList>
            <person name="Wang K."/>
        </authorList>
    </citation>
    <scope>NUCLEOTIDE SEQUENCE [LARGE SCALE GENOMIC DNA]</scope>
    <source>
        <strain evidence="2 3">NBRC 102662</strain>
    </source>
</reference>
<feature type="domain" description="Transcription regulator PadR N-terminal" evidence="1">
    <location>
        <begin position="15"/>
        <end position="86"/>
    </location>
</feature>
<name>A0A2D0N843_FLAN2</name>
<sequence>MYSRELVKGTLQTVILRLLRERGRMYGYEMTQHVKEVSDGKYQLTEGSLYPTLHKLEKEGLLGTERELVGGRTRKYYRLTEKGKVAAGSRVEEFQDFLQTMQRILDLKPDVK</sequence>
<dbReference type="AlphaFoldDB" id="A0A2D0N843"/>
<evidence type="ECO:0000259" key="1">
    <source>
        <dbReference type="Pfam" id="PF03551"/>
    </source>
</evidence>
<evidence type="ECO:0000313" key="2">
    <source>
        <dbReference type="EMBL" id="PHN04647.1"/>
    </source>
</evidence>
<dbReference type="InterPro" id="IPR036390">
    <property type="entry name" value="WH_DNA-bd_sf"/>
</dbReference>
<dbReference type="PANTHER" id="PTHR33169:SF14">
    <property type="entry name" value="TRANSCRIPTIONAL REGULATOR RV3488"/>
    <property type="match status" value="1"/>
</dbReference>
<dbReference type="InterPro" id="IPR036388">
    <property type="entry name" value="WH-like_DNA-bd_sf"/>
</dbReference>